<organism evidence="2 3">
    <name type="scientific">Eufriesea mexicana</name>
    <dbReference type="NCBI Taxonomy" id="516756"/>
    <lineage>
        <taxon>Eukaryota</taxon>
        <taxon>Metazoa</taxon>
        <taxon>Ecdysozoa</taxon>
        <taxon>Arthropoda</taxon>
        <taxon>Hexapoda</taxon>
        <taxon>Insecta</taxon>
        <taxon>Pterygota</taxon>
        <taxon>Neoptera</taxon>
        <taxon>Endopterygota</taxon>
        <taxon>Hymenoptera</taxon>
        <taxon>Apocrita</taxon>
        <taxon>Aculeata</taxon>
        <taxon>Apoidea</taxon>
        <taxon>Anthophila</taxon>
        <taxon>Apidae</taxon>
        <taxon>Eufriesea</taxon>
    </lineage>
</organism>
<dbReference type="Proteomes" id="UP000250275">
    <property type="component" value="Unassembled WGS sequence"/>
</dbReference>
<proteinExistence type="predicted"/>
<feature type="region of interest" description="Disordered" evidence="1">
    <location>
        <begin position="51"/>
        <end position="75"/>
    </location>
</feature>
<evidence type="ECO:0000256" key="1">
    <source>
        <dbReference type="SAM" id="MobiDB-lite"/>
    </source>
</evidence>
<feature type="region of interest" description="Disordered" evidence="1">
    <location>
        <begin position="113"/>
        <end position="154"/>
    </location>
</feature>
<reference evidence="2 3" key="1">
    <citation type="submission" date="2015-07" db="EMBL/GenBank/DDBJ databases">
        <title>The genome of Eufriesea mexicana.</title>
        <authorList>
            <person name="Pan H."/>
            <person name="Kapheim K."/>
        </authorList>
    </citation>
    <scope>NUCLEOTIDE SEQUENCE [LARGE SCALE GENOMIC DNA]</scope>
    <source>
        <strain evidence="2">0111107269</strain>
        <tissue evidence="2">Whole body</tissue>
    </source>
</reference>
<evidence type="ECO:0000313" key="3">
    <source>
        <dbReference type="Proteomes" id="UP000250275"/>
    </source>
</evidence>
<feature type="compositionally biased region" description="Basic residues" evidence="1">
    <location>
        <begin position="113"/>
        <end position="123"/>
    </location>
</feature>
<dbReference type="AlphaFoldDB" id="A0A310SGS3"/>
<keyword evidence="3" id="KW-1185">Reference proteome</keyword>
<feature type="compositionally biased region" description="Basic and acidic residues" evidence="1">
    <location>
        <begin position="124"/>
        <end position="134"/>
    </location>
</feature>
<gene>
    <name evidence="2" type="ORF">WN48_01918</name>
</gene>
<name>A0A310SGS3_9HYME</name>
<dbReference type="EMBL" id="KQ761467">
    <property type="protein sequence ID" value="OAD57509.1"/>
    <property type="molecule type" value="Genomic_DNA"/>
</dbReference>
<accession>A0A310SGS3</accession>
<sequence>MKVDRPSIRVREGNRHTGIIERYLARDILTVLGAKRDYLRRDKSLVPHVIKSFSQSHGTRMKEKKKGGGREEDAGLGSTREALCRFCETKARGMVRAGMVRWLLGPVSRGQKGRMGIHRKAARSRADKGNDTVDKVVANSSPKPGPEGPFSTGDVEKFISGLQIHCTVEVLEENGEYDRLVGRVALNGARPVAPSTVNKSGSCKPRG</sequence>
<evidence type="ECO:0000313" key="2">
    <source>
        <dbReference type="EMBL" id="OAD57509.1"/>
    </source>
</evidence>
<protein>
    <submittedName>
        <fullName evidence="2">Uncharacterized protein</fullName>
    </submittedName>
</protein>